<dbReference type="InterPro" id="IPR008962">
    <property type="entry name" value="PapD-like_sf"/>
</dbReference>
<evidence type="ECO:0000256" key="5">
    <source>
        <dbReference type="ARBA" id="ARBA00023273"/>
    </source>
</evidence>
<feature type="region of interest" description="Disordered" evidence="6">
    <location>
        <begin position="2379"/>
        <end position="2417"/>
    </location>
</feature>
<evidence type="ECO:0000256" key="3">
    <source>
        <dbReference type="ARBA" id="ARBA00022490"/>
    </source>
</evidence>
<feature type="compositionally biased region" description="Basic and acidic residues" evidence="6">
    <location>
        <begin position="1975"/>
        <end position="1988"/>
    </location>
</feature>
<feature type="region of interest" description="Disordered" evidence="6">
    <location>
        <begin position="2611"/>
        <end position="2710"/>
    </location>
</feature>
<feature type="compositionally biased region" description="Basic and acidic residues" evidence="6">
    <location>
        <begin position="2649"/>
        <end position="2678"/>
    </location>
</feature>
<feature type="region of interest" description="Disordered" evidence="6">
    <location>
        <begin position="3917"/>
        <end position="3995"/>
    </location>
</feature>
<feature type="compositionally biased region" description="Basic and acidic residues" evidence="6">
    <location>
        <begin position="2570"/>
        <end position="2585"/>
    </location>
</feature>
<evidence type="ECO:0000313" key="9">
    <source>
        <dbReference type="Proteomes" id="UP000694865"/>
    </source>
</evidence>
<dbReference type="Proteomes" id="UP000694865">
    <property type="component" value="Unplaced"/>
</dbReference>
<feature type="compositionally biased region" description="Basic and acidic residues" evidence="6">
    <location>
        <begin position="2379"/>
        <end position="2395"/>
    </location>
</feature>
<keyword evidence="4" id="KW-0969">Cilium</keyword>
<accession>A0ABM0MTF8</accession>
<dbReference type="SUPFAM" id="SSF52540">
    <property type="entry name" value="P-loop containing nucleoside triphosphate hydrolases"/>
    <property type="match status" value="1"/>
</dbReference>
<dbReference type="Pfam" id="PF22544">
    <property type="entry name" value="HYDIN_VesB_CFA65-like_Ig"/>
    <property type="match status" value="3"/>
</dbReference>
<feature type="compositionally biased region" description="Acidic residues" evidence="6">
    <location>
        <begin position="2396"/>
        <end position="2406"/>
    </location>
</feature>
<feature type="region of interest" description="Disordered" evidence="6">
    <location>
        <begin position="2787"/>
        <end position="2891"/>
    </location>
</feature>
<keyword evidence="9" id="KW-1185">Reference proteome</keyword>
<dbReference type="Gene3D" id="2.60.40.10">
    <property type="entry name" value="Immunoglobulins"/>
    <property type="match status" value="25"/>
</dbReference>
<evidence type="ECO:0000256" key="4">
    <source>
        <dbReference type="ARBA" id="ARBA00023069"/>
    </source>
</evidence>
<sequence length="5333" mass="596643">MPTGLGKKVVKRSTDCGETPSYDSKVIAPRNPKLIKEIETPEVKFSPSIFMKEMAQTTEEKLSNTHEMRLPRIIELLDMGDTTHQKFTQLDVDEPMFQPFPSDITFQQYEPCEVYEVPLLLRNNDKVPRLIKVYQTDSPYFKVISPPNVGHKVAPGCASIFKIQFTPEEKKDYTHELICMTEKEKFIIPVRCIGARALLDFPDDVNFATCPVKYPSSRTLLVRNVGNKEARFALSTEKPFTVNPPNGILASNESMQIEIVFQPMKIGSHFGELVLHYDSGENIFVNLYGGAIDSNVRLDKNSLRIENTYISMANQRTVTISNRSDVIVHYQWKPFATQEEEDQQKQRFCQDLGAEEEMERDRFLEECITDPTLRDKMSLLTRTFKNRRRLVAGDSMLFSDDVFTIEPVEGDIWPNTSAEVEVIFQPQEARAYQCTAFCDITGRESRLPLRIRGDGIGPNIHLAFDELDMGNIFVGSTHSYEVVMTNRGDIDAIYNLNSTVSTFGPKFSFNPSEGIVLPGGHQAIQINFCSPLLGDFNEDFYFTVDGSPHRLKLNFKGCVIGPTFHFDIPKLKFGSVSYGFKSTQCTTLFNTSLVPMTFHLRVPGDGTGDVVNAAIDDTLNKTLGIAPSKEFTLIPSTGTIDPQSQVEIKVELISNTIKKYDMSVVVDIDGVGEEILSLPISAKCVVPAIAVVTPILDYKRCFLNHPYEQNVQLYNDSDLPAKYDLLPQEVDDLSPILYNSPVPSGIIAPHSVVEVPVVITPQALEELDINSFFKIFGSIEPPMHVQLSCVGEGPVVHVSPTDIDYGNTQVLTDISRTVILSNESLIPAHFTCQMVRSNSVWKVEPKEGIIPPEDSLALTVTCNLDDCIRFQDKLAINFINSQVRMISVMAHGQGTTIVSEPPLTPAVDLGPHFSNKPCVRIFKLTNSGRRHQQMFWSTEGFLPQKNRKLPSINAKDIKYQRLPKPPQTPRPVFSLTPSRFELEPGQSIDVLLEGFSDTPKVVKERMVCHAIIGRASGKERIMKTDINVEFITPLLEFSTKQIAFRVEKGPDDVLEKQQGELELHNVSSLPLSTMLVLEYPFQIVTEDGTEVSEMELNMELDQKTLIKITFDPDYQEDNYTRTADVLLKVSYKEHPHVDYINLIGEVFFPNLTFEKMDVDFGCILNDTEVTRYVNIANNSPMPVKYQWSFLEPEEEIVIYPKGGGDADVESDQELADNEEVDVQIDDADEADEEEDEQEAEKDEEKPEEETTETHPEEKKVNETEQKHVVIDSDKKDDDEDEDDNQEKQDETKEEMQDRGKKEAGADGILKGRNASMVVIDETTLPTRASASKEDSDTVGISKLPWLQGINEPTTCGIEEVFDILPLYGMLLPGENERITFTFYGHADIGIGAKAICDVEGGPRYELSLTGEASLVQYTFDTNDIDYGKQMYDEVAEAEIILENTGKVGFDFVALNMDPSTQDKPMPGIPIMIPHSGHIEAHSAQRLVIKFLPGVPEKFHKSFEIQVAHFEPDIINIRGEGVFPRVSLDLPRYADEEGHYTSLMKETKERLGTDTQKPDKEDRLPSSGSPTPRDAVDDTKSIASVQNEFPSELEMQMEVERMIVKEFASEHQIDLMMSRADSIAANTAADAQLNEPSSRIPTSHSSKTKKMKKPKCRLPDYCLDFGYVVLGTVRTHIVRATNTGYFPVSFSVDRHSLLSTGFNVELDRVRNLPGFPDQETVDFVVSFDPRGANLGLGDIETLVPINIVNGPCVFIRLKANVTMPDMEISTDTLDFATVLCGQCKVITVQLHNHKHVRCEWSSKPTDKEKRKIDKHIPLHVRKKMKPEKPKPRNFEMMPPDGFLLPGQRVNVQVKFMPTEEKLYCERLAIRLAQSSQRILLMVNGQGQEPKLEFSTSLLEFGPILPHSQGDEVEVTVKNPSEHPVEFYSLEFDTQYLEEEKILRMMKGYDDNNTILLPPRPAGHKLPSELVDFYAEQQKKQEEEEKERNEAAAAAIAAQQTAENEEGAEDGVAQSEDQAAAIVTTGPSPRPPSSIHDSEKDRRSEKASADKSERSHKDVEMSETEKPTETKDDEEDGKDKKDSASNVGVGELEITPVSAAIARHLGIDLTPEGSAARNRRGIAICVQGAPMSGKTTTAIALAKYYNTALLTVDGVVLEAISNGASSAGLRARELCSQAAKAQLLKEGEGSDAEAKAAGAGGLSVEAVAAHAAQGGGSVVSFRAESQLAVSRHSRLAQGHKPAHSTIGSKADGEDSKPEKKDKKEKKADTDNTTQLSGSPPPAAPIARRLSVSASVAGEEGLMSCILPEDLLVEILAERLQLNDCHRGVVFDGLETMFSQSLLTATHVLLKAFNNRKHLFFITLKLEQSVLQAREKKAREERERQAKLEEEEEKRALEEMSEDEYDSLSDEQKADVDMKRLKSKKERLKREQEERLERERRERELRQLEEERRQEEEKAKHKKGHKGREKEKEKEGKGGPPGAKSKDAKVGGTGSKDVVKQGDKHKDKERDKDKDRDRDREASDHGLKAAQSAVTDRPESHGTAGSESFVDELTKRRKSKKDEKGRPISTEVASKEAIGDGEPERDPAKEAEIMLTNRFRAFEHCYKDIEKLLNRWDRNQGITVPDPTADASDVDEQQIPVHPPSGKKLKGRDKEKERERLERERMERERIEKERAEKEKQAAAAAAAESQDGTEAPEGTDNEEKKQEEPKNEVGIANIIMDVAELEMTLGQQILDTNRLPSAVEVLDGLGLGPSGPPVPPPANFSVVPYPVKRKPPPGGEVSAHYLFVASSPDDPNIGQEEKPKEVEPEPEAATPDKGRDKDDHPTPTGKGKGKDKLRAGAESQSGRRKSAGKGRSRKGSLTVTSPPPGTTTPMSDADGQSSTAGETAALQEPKNPRLSIFRWMLQANSEVILRIRFQSEELGQFDQTLNFEIVGTRRRYQLYCRGICAFPNISREPRIVFPHRKKSRKTDEIVHKKFILNNETLEFGPLLNGKSRERYKEGKYPENLETMTVLNTSPLEADISFCFQNDSQAETWLLDPPNMLLKPGQSQELTVWAYPKNKGFFEDQIVCCIRENPEPVLFKVSCYGVRPELELDKKTLHFERVLLHRKDTKTIYLRNSTLLPVAWKVNGLENLGDDFSMPQEQGIIEPKSEYPLQAHFRAMKPINLKKIIRLEVSDVDNIVGLLHSENVQVQAEAYDVALDMSFPRGADGGLDFGIIRVMDETKQTCSIKNKGKYEIQYAFQFDQTEDMKDVSPLFSVLPQKGTLINSDRPTQVQVIFRSREEITIRDQPVLKCQVIEPNITDGGETIASIPVKLSVRAVFSKYTISPVNDINFGSMLLNQRRTRTFTIENKGEFDFKYTISKMIKDVPIQTQQQKGRMQVPGRRSRSRDGSSSGRSIARPRRAESIRQEMGGGGGGANQTRLMLGPFTVYPAFGLVMPGAQQIITVDCGPEAVNKFEEDICIDISDRDPKDHPQGIPYKLISESCVPGIDTNDVGAIFEEHRVCKNLSVFLNNHTLELDSGGVFGEDENKFVFGNVIVGRKAKARFKIINNNKVPCDVVFTCKPVSSKPSSKLQDIFEIEPNRVSIPAHSHTYATVKFTPPSMQTYTAYFEAAIDGLSGALAKQRNLAFEVQGEGNLPRIVIKKPTIRNKKGNNLLLFQRILIGRNQILPLILKNEGTLPSKVDIDLESLDGAFTLKNCKDTQLIYPIIDEDEDDEDDYFSEKRPHTASLIVDVGEEAKFDVTFVANGTERSEGTIKISVQDNQYEDTMIQLVGEGYEDDITLDNIHGCINNENIEALLSQEEVSAAPSNLINFGDCHIGEPRTLSFTMTNHSKADIVRFQWPEHPECKFSPMIGHLYPASAKDMTITFKTDVPKTIEEAIISCKVTKITFDLPPNQLNDWDDRMRVVKWIDVPTQPARQQVSAEAASRPKSNSELKKEERESKRDHKKQAELEKERERERERERLEEEMRKKAMEPVQTPRPAKRKVVETEPEPEFTAVEDTARDIDLIVSANADYSKYKCKTDSVHFKDTLMFQTRVYQFQLNNKGNVQLDYNWQVILEDSRKSVSFADEDNLRLTTPRSFSAVTDIPEIIPFSIEPDVGTVAVGKKQNFTVKFSPIDVHEFEGRLICRIHNLEEGKQGPVILVRGRSLMPYCHFELEDSDYITGARRNPALPGPKGAPPGSTLDANTRVIEFSSVGINVKNSRQFFIVNPTQANYSFIWSCDDEEDAKNPTVFHCGAPGGLINSGKKHLVSFAYIPNQLGIVESFWRFSIPEQNISVPFLLVGNTREPAISTDRSHINFKSLLLGHRARETVCLINNESLAFEYEILESSCHSEGFASHLDVTPLKAIVPPNSRLPIDIYFAPVVEKEVNFNLEINIQRKTLPIYLNVKAEGYSMNAALLCEDSFGKKVELTSKGLNEINFAEVEMNEKAVRQLWIVNSGRFNFDFEWTLNERSGRREKMMSITPGLGGVSHNDRKKCTLSFKPPGKVTLRGCELSLKITNGPIYNINVTGYGVAPGLHFSFTKYDFGPCFIYRAGMPEHKALLKVTNRDNKDISLDCHYTSTTYLDVQFEATVLEADKSIDIPFTFYPRESIKYHEIIPFEINGLSRTNIEVFGEGTEMRVEVVNPRDKTVNFGALRVGQTMKRVVPLINNSPCPITFKIVITPMSSSLQQLPSVLTLSNTDKITLKPRGGTHNLEVIFSPKCRIPKFTEEVILECESLSQPVFVVSGLCQGIDINLDQDSIPYGAVVLKSSSSRRLLMHNTGDIGAGFKWNAQKFGPDFSITPTKGYISSGMTVSFEVSFHPTEICQDIRYDMLRCEIEGGKPLKLVLTGMCVPCQPQKEVLHFNTHVRMKETKNLTLTNRTNQLWNLRPLIDGEYWAGADAITIEPQQSKAYEIVYRPLTMTKEGKKHTGTVFFALPDGSGLLYNLTGVSEAPKAAGSVTREVPCKTQYTELLSISNWLRKPQRFRVEIEHIKPDKLDQASIMKGLEYIDVPGLAKKDYKLNFHAHKEGTYLSKITFMNKDTEEFQFYFVTFKATPPGVIGSIEMSTPVRLSTSYTVKIDNPLGFQVTFITNCTIPEVMLPAQFLVPAQSEGKLNIEYLPLKVGETTGKLQLTSNELGLYQYDMSLCATAAGPEKALYFRSALGGHQQVSAKLINFAKVKTELVCKVDSNEFHTDKTVPVVRASSGGTEFNVDVTFEPSKLGETRATLTVCSPQAGDYIIPLFGTCIAPKPQGPYTIKAGSSTSIPFRNVFSHTTAFTFQVDNASFTCKPGENIRGKKTHNIIVGFEGNSDSSKAPKMGKLVVTCPRSAGGAANVAWTFYLKGITL</sequence>
<feature type="compositionally biased region" description="Basic and acidic residues" evidence="6">
    <location>
        <begin position="2812"/>
        <end position="2823"/>
    </location>
</feature>
<name>A0ABM0MTF8_SACKO</name>
<dbReference type="InterPro" id="IPR033305">
    <property type="entry name" value="Hydin-like"/>
</dbReference>
<evidence type="ECO:0000256" key="1">
    <source>
        <dbReference type="ARBA" id="ARBA00004138"/>
    </source>
</evidence>
<dbReference type="PANTHER" id="PTHR23053">
    <property type="entry name" value="DLEC1 DELETED IN LUNG AND ESOPHAGEAL CANCER 1"/>
    <property type="match status" value="1"/>
</dbReference>
<feature type="domain" description="HYDIN/VesB/CFA65-like Ig-like" evidence="8">
    <location>
        <begin position="198"/>
        <end position="289"/>
    </location>
</feature>
<feature type="region of interest" description="Disordered" evidence="6">
    <location>
        <begin position="1"/>
        <end position="21"/>
    </location>
</feature>
<evidence type="ECO:0000313" key="10">
    <source>
        <dbReference type="RefSeq" id="XP_006823299.1"/>
    </source>
</evidence>
<feature type="compositionally biased region" description="Basic and acidic residues" evidence="6">
    <location>
        <begin position="1538"/>
        <end position="1563"/>
    </location>
</feature>
<feature type="compositionally biased region" description="Basic and acidic residues" evidence="6">
    <location>
        <begin position="2446"/>
        <end position="2456"/>
    </location>
</feature>
<evidence type="ECO:0000256" key="6">
    <source>
        <dbReference type="SAM" id="MobiDB-lite"/>
    </source>
</evidence>
<gene>
    <name evidence="10" type="primary">LOC100375784</name>
</gene>
<feature type="compositionally biased region" description="Basic and acidic residues" evidence="6">
    <location>
        <begin position="2034"/>
        <end position="2068"/>
    </location>
</feature>
<feature type="region of interest" description="Disordered" evidence="6">
    <location>
        <begin position="3370"/>
        <end position="3419"/>
    </location>
</feature>
<feature type="region of interest" description="Disordered" evidence="6">
    <location>
        <begin position="1975"/>
        <end position="2089"/>
    </location>
</feature>
<feature type="compositionally biased region" description="Acidic residues" evidence="6">
    <location>
        <begin position="1206"/>
        <end position="1250"/>
    </location>
</feature>
<feature type="compositionally biased region" description="Basic and acidic residues" evidence="6">
    <location>
        <begin position="2248"/>
        <end position="2267"/>
    </location>
</feature>
<feature type="compositionally biased region" description="Basic and acidic residues" evidence="6">
    <location>
        <begin position="2699"/>
        <end position="2709"/>
    </location>
</feature>
<feature type="region of interest" description="Disordered" evidence="6">
    <location>
        <begin position="2446"/>
        <end position="2585"/>
    </location>
</feature>
<feature type="compositionally biased region" description="Basic and acidic residues" evidence="6">
    <location>
        <begin position="3933"/>
        <end position="3976"/>
    </location>
</feature>
<organism evidence="9 10">
    <name type="scientific">Saccoglossus kowalevskii</name>
    <name type="common">Acorn worm</name>
    <dbReference type="NCBI Taxonomy" id="10224"/>
    <lineage>
        <taxon>Eukaryota</taxon>
        <taxon>Metazoa</taxon>
        <taxon>Hemichordata</taxon>
        <taxon>Enteropneusta</taxon>
        <taxon>Harrimaniidae</taxon>
        <taxon>Saccoglossus</taxon>
    </lineage>
</organism>
<feature type="compositionally biased region" description="Basic and acidic residues" evidence="6">
    <location>
        <begin position="1251"/>
        <end position="1275"/>
    </location>
</feature>
<feature type="domain" description="Hydin adenylate kinase-like" evidence="7">
    <location>
        <begin position="2121"/>
        <end position="2331"/>
    </location>
</feature>
<protein>
    <submittedName>
        <fullName evidence="10">Hydrocephalus-inducing protein homolog</fullName>
    </submittedName>
</protein>
<feature type="compositionally biased region" description="Basic and acidic residues" evidence="6">
    <location>
        <begin position="2407"/>
        <end position="2417"/>
    </location>
</feature>
<keyword evidence="3" id="KW-0963">Cytoplasm</keyword>
<dbReference type="Pfam" id="PF17213">
    <property type="entry name" value="Hydin_ADK"/>
    <property type="match status" value="1"/>
</dbReference>
<dbReference type="InterPro" id="IPR027417">
    <property type="entry name" value="P-loop_NTPase"/>
</dbReference>
<dbReference type="RefSeq" id="XP_006823299.1">
    <property type="nucleotide sequence ID" value="XM_006823236.1"/>
</dbReference>
<dbReference type="SUPFAM" id="SSF49354">
    <property type="entry name" value="PapD-like"/>
    <property type="match status" value="1"/>
</dbReference>
<feature type="compositionally biased region" description="Basic and acidic residues" evidence="6">
    <location>
        <begin position="2465"/>
        <end position="2474"/>
    </location>
</feature>
<feature type="region of interest" description="Disordered" evidence="6">
    <location>
        <begin position="2228"/>
        <end position="2282"/>
    </location>
</feature>
<dbReference type="GeneID" id="100375784"/>
<dbReference type="PANTHER" id="PTHR23053:SF0">
    <property type="entry name" value="HYDROCEPHALUS-INDUCING PROTEIN HOMOLOG"/>
    <property type="match status" value="1"/>
</dbReference>
<feature type="compositionally biased region" description="Basic residues" evidence="6">
    <location>
        <begin position="2844"/>
        <end position="2856"/>
    </location>
</feature>
<dbReference type="InterPro" id="IPR033768">
    <property type="entry name" value="Hydin_ADK"/>
</dbReference>
<feature type="compositionally biased region" description="Low complexity" evidence="6">
    <location>
        <begin position="1989"/>
        <end position="2000"/>
    </location>
</feature>
<dbReference type="InterPro" id="IPR013783">
    <property type="entry name" value="Ig-like_fold"/>
</dbReference>
<feature type="compositionally biased region" description="Basic and acidic residues" evidence="6">
    <location>
        <begin position="1285"/>
        <end position="1304"/>
    </location>
</feature>
<comment type="subcellular location">
    <subcellularLocation>
        <location evidence="1">Cell projection</location>
        <location evidence="1">Cilium</location>
    </subcellularLocation>
    <subcellularLocation>
        <location evidence="2">Cytoplasm</location>
    </subcellularLocation>
</comment>
<feature type="compositionally biased region" description="Basic and acidic residues" evidence="6">
    <location>
        <begin position="2494"/>
        <end position="2524"/>
    </location>
</feature>
<feature type="region of interest" description="Disordered" evidence="6">
    <location>
        <begin position="1200"/>
        <end position="1309"/>
    </location>
</feature>
<keyword evidence="5" id="KW-0966">Cell projection</keyword>
<evidence type="ECO:0000256" key="2">
    <source>
        <dbReference type="ARBA" id="ARBA00004496"/>
    </source>
</evidence>
<feature type="domain" description="HYDIN/VesB/CFA65-like Ig-like" evidence="8">
    <location>
        <begin position="4740"/>
        <end position="4832"/>
    </location>
</feature>
<evidence type="ECO:0000259" key="7">
    <source>
        <dbReference type="Pfam" id="PF17213"/>
    </source>
</evidence>
<feature type="region of interest" description="Disordered" evidence="6">
    <location>
        <begin position="1538"/>
        <end position="1580"/>
    </location>
</feature>
<evidence type="ECO:0000259" key="8">
    <source>
        <dbReference type="Pfam" id="PF22544"/>
    </source>
</evidence>
<feature type="domain" description="HYDIN/VesB/CFA65-like Ig-like" evidence="8">
    <location>
        <begin position="458"/>
        <end position="558"/>
    </location>
</feature>
<reference evidence="10" key="1">
    <citation type="submission" date="2025-08" db="UniProtKB">
        <authorList>
            <consortium name="RefSeq"/>
        </authorList>
    </citation>
    <scope>IDENTIFICATION</scope>
    <source>
        <tissue evidence="10">Testes</tissue>
    </source>
</reference>
<proteinExistence type="predicted"/>
<dbReference type="Gene3D" id="3.40.50.300">
    <property type="entry name" value="P-loop containing nucleotide triphosphate hydrolases"/>
    <property type="match status" value="1"/>
</dbReference>
<feature type="region of interest" description="Disordered" evidence="6">
    <location>
        <begin position="1629"/>
        <end position="1650"/>
    </location>
</feature>
<dbReference type="InterPro" id="IPR053879">
    <property type="entry name" value="HYDIN_VesB_CFA65-like_Ig"/>
</dbReference>